<dbReference type="InterPro" id="IPR007219">
    <property type="entry name" value="XnlR_reg_dom"/>
</dbReference>
<dbReference type="RefSeq" id="XP_064705937.1">
    <property type="nucleotide sequence ID" value="XM_064846327.1"/>
</dbReference>
<feature type="region of interest" description="Disordered" evidence="6">
    <location>
        <begin position="471"/>
        <end position="495"/>
    </location>
</feature>
<evidence type="ECO:0000313" key="9">
    <source>
        <dbReference type="Proteomes" id="UP001358417"/>
    </source>
</evidence>
<feature type="domain" description="Xylanolytic transcriptional activator regulatory" evidence="7">
    <location>
        <begin position="19"/>
        <end position="181"/>
    </location>
</feature>
<evidence type="ECO:0000256" key="6">
    <source>
        <dbReference type="SAM" id="MobiDB-lite"/>
    </source>
</evidence>
<evidence type="ECO:0000256" key="4">
    <source>
        <dbReference type="ARBA" id="ARBA00023163"/>
    </source>
</evidence>
<reference evidence="8 9" key="1">
    <citation type="submission" date="2023-08" db="EMBL/GenBank/DDBJ databases">
        <title>Black Yeasts Isolated from many extreme environments.</title>
        <authorList>
            <person name="Coleine C."/>
            <person name="Stajich J.E."/>
            <person name="Selbmann L."/>
        </authorList>
    </citation>
    <scope>NUCLEOTIDE SEQUENCE [LARGE SCALE GENOMIC DNA]</scope>
    <source>
        <strain evidence="8 9">CCFEE 5792</strain>
    </source>
</reference>
<evidence type="ECO:0000256" key="3">
    <source>
        <dbReference type="ARBA" id="ARBA00023015"/>
    </source>
</evidence>
<evidence type="ECO:0000256" key="2">
    <source>
        <dbReference type="ARBA" id="ARBA00022723"/>
    </source>
</evidence>
<dbReference type="GO" id="GO:0008270">
    <property type="term" value="F:zinc ion binding"/>
    <property type="evidence" value="ECO:0007669"/>
    <property type="project" value="InterPro"/>
</dbReference>
<name>A0AAV9NC76_9EURO</name>
<accession>A0AAV9NC76</accession>
<keyword evidence="5" id="KW-0539">Nucleus</keyword>
<evidence type="ECO:0000259" key="7">
    <source>
        <dbReference type="Pfam" id="PF04082"/>
    </source>
</evidence>
<dbReference type="Proteomes" id="UP001358417">
    <property type="component" value="Unassembled WGS sequence"/>
</dbReference>
<comment type="caution">
    <text evidence="8">The sequence shown here is derived from an EMBL/GenBank/DDBJ whole genome shotgun (WGS) entry which is preliminary data.</text>
</comment>
<dbReference type="GO" id="GO:0003677">
    <property type="term" value="F:DNA binding"/>
    <property type="evidence" value="ECO:0007669"/>
    <property type="project" value="InterPro"/>
</dbReference>
<gene>
    <name evidence="8" type="ORF">LTR84_002726</name>
</gene>
<evidence type="ECO:0000256" key="5">
    <source>
        <dbReference type="ARBA" id="ARBA00023242"/>
    </source>
</evidence>
<dbReference type="GeneID" id="89970925"/>
<dbReference type="GO" id="GO:0005634">
    <property type="term" value="C:nucleus"/>
    <property type="evidence" value="ECO:0007669"/>
    <property type="project" value="UniProtKB-SubCell"/>
</dbReference>
<dbReference type="EMBL" id="JAVRRD010000014">
    <property type="protein sequence ID" value="KAK5051923.1"/>
    <property type="molecule type" value="Genomic_DNA"/>
</dbReference>
<dbReference type="Pfam" id="PF04082">
    <property type="entry name" value="Fungal_trans"/>
    <property type="match status" value="1"/>
</dbReference>
<keyword evidence="2" id="KW-0479">Metal-binding</keyword>
<dbReference type="AlphaFoldDB" id="A0AAV9NC76"/>
<feature type="compositionally biased region" description="Polar residues" evidence="6">
    <location>
        <begin position="481"/>
        <end position="495"/>
    </location>
</feature>
<protein>
    <recommendedName>
        <fullName evidence="7">Xylanolytic transcriptional activator regulatory domain-containing protein</fullName>
    </recommendedName>
</protein>
<dbReference type="InterPro" id="IPR050815">
    <property type="entry name" value="TF_fung"/>
</dbReference>
<dbReference type="GO" id="GO:0006351">
    <property type="term" value="P:DNA-templated transcription"/>
    <property type="evidence" value="ECO:0007669"/>
    <property type="project" value="InterPro"/>
</dbReference>
<keyword evidence="4" id="KW-0804">Transcription</keyword>
<sequence length="595" mass="67323">MDEQDTDSNESERHMYQAIKAYFSFCHRQPLWLFDSEHELDPTSCCEELKLSILALTAQIYRDTELETSAKSPEMYADACRSLIMLRIASGKVTISTLQSLCLLAYANFVLKDTHVARLHVSLAKSLLQCAGLDVASATERTDVLESQRKLCWSVLILDQLFGMQPRIPSLGDDLQSPRYLDIAGMSQKTSVQCQLLPLESYDEMNGKAIGIWSYMIQQMYIWSSVRSYVWSCANGQNKSPWATDSEYTLINSCLLDCECKLPTFVRYGTSRLSERSKSELQANKSFWMPWLSTQIIYHTHHSVLNHPFLYSQKQSQHRQGPNIFWKQSAEIAMLHCRWVTHIITLTTENELDVADPFFAYAAAIAATLHFYYSRASDPEASSAALDNLQTCRSFIAGMAQRWPICQSISETLDQLVNSATWRTQSDQSDPNISTSVALNTALMWRILDYAAPRGDFSVGNGIFHLSSVENSPSKRAPDQTIMTEPAGTNASRGLENSVSRIHGSTPDWFDPVPSTAIPPLVTWEAAERRPSTTIRESDSTLQISNTNLDVPEMANWYWTEDPSHETLMNVSNDPMVHFYDRNNANPAWWDFGNL</sequence>
<proteinExistence type="predicted"/>
<evidence type="ECO:0000256" key="1">
    <source>
        <dbReference type="ARBA" id="ARBA00004123"/>
    </source>
</evidence>
<comment type="subcellular location">
    <subcellularLocation>
        <location evidence="1">Nucleus</location>
    </subcellularLocation>
</comment>
<keyword evidence="3" id="KW-0805">Transcription regulation</keyword>
<evidence type="ECO:0000313" key="8">
    <source>
        <dbReference type="EMBL" id="KAK5051923.1"/>
    </source>
</evidence>
<dbReference type="PANTHER" id="PTHR47338:SF6">
    <property type="entry name" value="ZN(II)2CYS6 TRANSCRIPTION FACTOR (EUROFUNG)"/>
    <property type="match status" value="1"/>
</dbReference>
<dbReference type="CDD" id="cd12148">
    <property type="entry name" value="fungal_TF_MHR"/>
    <property type="match status" value="1"/>
</dbReference>
<dbReference type="GO" id="GO:0000981">
    <property type="term" value="F:DNA-binding transcription factor activity, RNA polymerase II-specific"/>
    <property type="evidence" value="ECO:0007669"/>
    <property type="project" value="InterPro"/>
</dbReference>
<keyword evidence="9" id="KW-1185">Reference proteome</keyword>
<dbReference type="PANTHER" id="PTHR47338">
    <property type="entry name" value="ZN(II)2CYS6 TRANSCRIPTION FACTOR (EUROFUNG)-RELATED"/>
    <property type="match status" value="1"/>
</dbReference>
<organism evidence="8 9">
    <name type="scientific">Exophiala bonariae</name>
    <dbReference type="NCBI Taxonomy" id="1690606"/>
    <lineage>
        <taxon>Eukaryota</taxon>
        <taxon>Fungi</taxon>
        <taxon>Dikarya</taxon>
        <taxon>Ascomycota</taxon>
        <taxon>Pezizomycotina</taxon>
        <taxon>Eurotiomycetes</taxon>
        <taxon>Chaetothyriomycetidae</taxon>
        <taxon>Chaetothyriales</taxon>
        <taxon>Herpotrichiellaceae</taxon>
        <taxon>Exophiala</taxon>
    </lineage>
</organism>